<dbReference type="Gene3D" id="1.10.10.60">
    <property type="entry name" value="Homeodomain-like"/>
    <property type="match status" value="1"/>
</dbReference>
<keyword evidence="3" id="KW-0371">Homeobox</keyword>
<dbReference type="InterPro" id="IPR001356">
    <property type="entry name" value="HD"/>
</dbReference>
<name>A0A7J7F7H2_DICBM</name>
<dbReference type="EMBL" id="JACDTQ010001070">
    <property type="protein sequence ID" value="KAF5924003.1"/>
    <property type="molecule type" value="Genomic_DNA"/>
</dbReference>
<evidence type="ECO:0000256" key="2">
    <source>
        <dbReference type="ARBA" id="ARBA00023125"/>
    </source>
</evidence>
<organism evidence="6 7">
    <name type="scientific">Diceros bicornis minor</name>
    <name type="common">South-central black rhinoceros</name>
    <dbReference type="NCBI Taxonomy" id="77932"/>
    <lineage>
        <taxon>Eukaryota</taxon>
        <taxon>Metazoa</taxon>
        <taxon>Chordata</taxon>
        <taxon>Craniata</taxon>
        <taxon>Vertebrata</taxon>
        <taxon>Euteleostomi</taxon>
        <taxon>Mammalia</taxon>
        <taxon>Eutheria</taxon>
        <taxon>Laurasiatheria</taxon>
        <taxon>Perissodactyla</taxon>
        <taxon>Rhinocerotidae</taxon>
        <taxon>Diceros</taxon>
    </lineage>
</organism>
<feature type="region of interest" description="Disordered" evidence="5">
    <location>
        <begin position="1"/>
        <end position="22"/>
    </location>
</feature>
<evidence type="ECO:0000256" key="1">
    <source>
        <dbReference type="ARBA" id="ARBA00004123"/>
    </source>
</evidence>
<evidence type="ECO:0000313" key="7">
    <source>
        <dbReference type="Proteomes" id="UP000551758"/>
    </source>
</evidence>
<evidence type="ECO:0000256" key="4">
    <source>
        <dbReference type="ARBA" id="ARBA00023242"/>
    </source>
</evidence>
<keyword evidence="2" id="KW-0238">DNA-binding</keyword>
<dbReference type="CDD" id="cd00086">
    <property type="entry name" value="homeodomain"/>
    <property type="match status" value="1"/>
</dbReference>
<gene>
    <name evidence="6" type="ORF">HPG69_010435</name>
</gene>
<protein>
    <recommendedName>
        <fullName evidence="8">Homeobox domain-containing protein</fullName>
    </recommendedName>
</protein>
<accession>A0A7J7F7H2</accession>
<reference evidence="6 7" key="1">
    <citation type="journal article" date="2020" name="Mol. Biol. Evol.">
        <title>Interspecific Gene Flow and the Evolution of Specialization in Black and White Rhinoceros.</title>
        <authorList>
            <person name="Moodley Y."/>
            <person name="Westbury M.V."/>
            <person name="Russo I.M."/>
            <person name="Gopalakrishnan S."/>
            <person name="Rakotoarivelo A."/>
            <person name="Olsen R.A."/>
            <person name="Prost S."/>
            <person name="Tunstall T."/>
            <person name="Ryder O.A."/>
            <person name="Dalen L."/>
            <person name="Bruford M.W."/>
        </authorList>
    </citation>
    <scope>NUCLEOTIDE SEQUENCE [LARGE SCALE GENOMIC DNA]</scope>
    <source>
        <strain evidence="6">SBR-YM</strain>
        <tissue evidence="6">Skin</tissue>
    </source>
</reference>
<evidence type="ECO:0000256" key="5">
    <source>
        <dbReference type="SAM" id="MobiDB-lite"/>
    </source>
</evidence>
<dbReference type="GO" id="GO:0005634">
    <property type="term" value="C:nucleus"/>
    <property type="evidence" value="ECO:0007669"/>
    <property type="project" value="UniProtKB-SubCell"/>
</dbReference>
<feature type="non-terminal residue" evidence="6">
    <location>
        <position position="269"/>
    </location>
</feature>
<keyword evidence="4" id="KW-0539">Nucleus</keyword>
<evidence type="ECO:0008006" key="8">
    <source>
        <dbReference type="Google" id="ProtNLM"/>
    </source>
</evidence>
<dbReference type="GO" id="GO:0000978">
    <property type="term" value="F:RNA polymerase II cis-regulatory region sequence-specific DNA binding"/>
    <property type="evidence" value="ECO:0007669"/>
    <property type="project" value="TreeGrafter"/>
</dbReference>
<dbReference type="GO" id="GO:0000981">
    <property type="term" value="F:DNA-binding transcription factor activity, RNA polymerase II-specific"/>
    <property type="evidence" value="ECO:0007669"/>
    <property type="project" value="TreeGrafter"/>
</dbReference>
<dbReference type="InterPro" id="IPR009057">
    <property type="entry name" value="Homeodomain-like_sf"/>
</dbReference>
<dbReference type="Proteomes" id="UP000551758">
    <property type="component" value="Unassembled WGS sequence"/>
</dbReference>
<dbReference type="PANTHER" id="PTHR45793">
    <property type="entry name" value="HOMEOBOX PROTEIN"/>
    <property type="match status" value="1"/>
</dbReference>
<sequence length="269" mass="30340">MQLSGAQMNRGAPRTPQTHSYSHMSDYSIDMIQQDQVDRSFPSQISEPLMNRMTPENPQPYLFINMDDSSMNLIPQDPADPTIWKKHQECTSFTHIQHEELEALFSHTMFPDKNLQKELALKLNLPQSTLPSTSALRPSNWAWDSVITESPTSDVQMQDPQLERLVASVPALYSDAYDIAQIIKLYSFPDEDEISRSSFHCLYQYLSPTRPQLGEQSSSLSIFAGLALGLSPGQTWSSMTSWGFAAYSLKRQSGIPEPLQHGGLWISLI</sequence>
<dbReference type="PANTHER" id="PTHR45793:SF17">
    <property type="entry name" value="HOMEOBOX DOMAIN-CONTAINING PROTEIN"/>
    <property type="match status" value="1"/>
</dbReference>
<keyword evidence="7" id="KW-1185">Reference proteome</keyword>
<dbReference type="SUPFAM" id="SSF46689">
    <property type="entry name" value="Homeodomain-like"/>
    <property type="match status" value="1"/>
</dbReference>
<comment type="subcellular location">
    <subcellularLocation>
        <location evidence="1">Nucleus</location>
    </subcellularLocation>
</comment>
<evidence type="ECO:0000256" key="3">
    <source>
        <dbReference type="ARBA" id="ARBA00023155"/>
    </source>
</evidence>
<comment type="caution">
    <text evidence="6">The sequence shown here is derived from an EMBL/GenBank/DDBJ whole genome shotgun (WGS) entry which is preliminary data.</text>
</comment>
<dbReference type="AlphaFoldDB" id="A0A7J7F7H2"/>
<proteinExistence type="predicted"/>
<evidence type="ECO:0000313" key="6">
    <source>
        <dbReference type="EMBL" id="KAF5924003.1"/>
    </source>
</evidence>